<gene>
    <name evidence="1" type="ORF">GCM10009119_27000</name>
</gene>
<evidence type="ECO:0000313" key="1">
    <source>
        <dbReference type="EMBL" id="GAA0879731.1"/>
    </source>
</evidence>
<evidence type="ECO:0008006" key="3">
    <source>
        <dbReference type="Google" id="ProtNLM"/>
    </source>
</evidence>
<sequence length="213" mass="24538">MSIKKALRQGASKTKIIQYPGIKEGVYLWSKGYEIQKRRDLHKSTRIYIRPEPQTAQYYNGKLNFLDNLLLDIKDQYDITILARDKNQVEHYGQPKFLNIKVPSRTMEFSEVASDCILFIGAGGSMTREMAIIGVPTISVYQGDLLDVDRYLIDQNLMKHEPNLTKEFIETFFGGIRKKTYNDSLISKGKSAYHLIQTTLLELSEKVNNRSLH</sequence>
<accession>A0ABN1N1L9</accession>
<dbReference type="EMBL" id="BAAAFI010000031">
    <property type="protein sequence ID" value="GAA0879731.1"/>
    <property type="molecule type" value="Genomic_DNA"/>
</dbReference>
<evidence type="ECO:0000313" key="2">
    <source>
        <dbReference type="Proteomes" id="UP001500469"/>
    </source>
</evidence>
<dbReference type="PANTHER" id="PTHR39662">
    <property type="entry name" value="DUF354 DOMAIN-CONTAINING PROTEIN-RELATED"/>
    <property type="match status" value="1"/>
</dbReference>
<keyword evidence="2" id="KW-1185">Reference proteome</keyword>
<reference evidence="1 2" key="1">
    <citation type="journal article" date="2019" name="Int. J. Syst. Evol. Microbiol.">
        <title>The Global Catalogue of Microorganisms (GCM) 10K type strain sequencing project: providing services to taxonomists for standard genome sequencing and annotation.</title>
        <authorList>
            <consortium name="The Broad Institute Genomics Platform"/>
            <consortium name="The Broad Institute Genome Sequencing Center for Infectious Disease"/>
            <person name="Wu L."/>
            <person name="Ma J."/>
        </authorList>
    </citation>
    <scope>NUCLEOTIDE SEQUENCE [LARGE SCALE GENOMIC DNA]</scope>
    <source>
        <strain evidence="1 2">JCM 16112</strain>
    </source>
</reference>
<dbReference type="Pfam" id="PF04007">
    <property type="entry name" value="DUF354"/>
    <property type="match status" value="1"/>
</dbReference>
<dbReference type="Proteomes" id="UP001500469">
    <property type="component" value="Unassembled WGS sequence"/>
</dbReference>
<protein>
    <recommendedName>
        <fullName evidence="3">DUF354 domain-containing protein</fullName>
    </recommendedName>
</protein>
<organism evidence="1 2">
    <name type="scientific">Algoriphagus jejuensis</name>
    <dbReference type="NCBI Taxonomy" id="419934"/>
    <lineage>
        <taxon>Bacteria</taxon>
        <taxon>Pseudomonadati</taxon>
        <taxon>Bacteroidota</taxon>
        <taxon>Cytophagia</taxon>
        <taxon>Cytophagales</taxon>
        <taxon>Cyclobacteriaceae</taxon>
        <taxon>Algoriphagus</taxon>
    </lineage>
</organism>
<dbReference type="PANTHER" id="PTHR39662:SF1">
    <property type="entry name" value="DUF354 DOMAIN-CONTAINING PROTEIN"/>
    <property type="match status" value="1"/>
</dbReference>
<proteinExistence type="predicted"/>
<name>A0ABN1N1L9_9BACT</name>
<dbReference type="Gene3D" id="3.40.50.2000">
    <property type="entry name" value="Glycogen Phosphorylase B"/>
    <property type="match status" value="1"/>
</dbReference>
<dbReference type="InterPro" id="IPR007152">
    <property type="entry name" value="DUF354"/>
</dbReference>
<comment type="caution">
    <text evidence="1">The sequence shown here is derived from an EMBL/GenBank/DDBJ whole genome shotgun (WGS) entry which is preliminary data.</text>
</comment>